<dbReference type="KEGG" id="pmn:PMN2A_0247"/>
<dbReference type="GO" id="GO:0050531">
    <property type="term" value="F:mannosyl-3-phosphoglycerate phosphatase activity"/>
    <property type="evidence" value="ECO:0007669"/>
    <property type="project" value="InterPro"/>
</dbReference>
<dbReference type="SFLD" id="SFLDG01140">
    <property type="entry name" value="C2.B:_Phosphomannomutase_and_P"/>
    <property type="match status" value="1"/>
</dbReference>
<dbReference type="SFLD" id="SFLDS00003">
    <property type="entry name" value="Haloacid_Dehalogenase"/>
    <property type="match status" value="1"/>
</dbReference>
<dbReference type="GO" id="GO:0051479">
    <property type="term" value="P:mannosylglycerate biosynthetic process"/>
    <property type="evidence" value="ECO:0007669"/>
    <property type="project" value="InterPro"/>
</dbReference>
<dbReference type="Gene3D" id="3.40.50.1000">
    <property type="entry name" value="HAD superfamily/HAD-like"/>
    <property type="match status" value="1"/>
</dbReference>
<dbReference type="Proteomes" id="UP000002535">
    <property type="component" value="Chromosome"/>
</dbReference>
<dbReference type="InterPro" id="IPR006379">
    <property type="entry name" value="HAD-SF_hydro_IIB"/>
</dbReference>
<dbReference type="NCBIfam" id="TIGR01484">
    <property type="entry name" value="HAD-SF-IIB"/>
    <property type="match status" value="1"/>
</dbReference>
<dbReference type="InterPro" id="IPR023214">
    <property type="entry name" value="HAD_sf"/>
</dbReference>
<reference evidence="4 5" key="1">
    <citation type="journal article" date="2007" name="PLoS Genet.">
        <title>Patterns and implications of gene gain and loss in the evolution of Prochlorococcus.</title>
        <authorList>
            <person name="Kettler G.C."/>
            <person name="Martiny A.C."/>
            <person name="Huang K."/>
            <person name="Zucker J."/>
            <person name="Coleman M.L."/>
            <person name="Rodrigue S."/>
            <person name="Chen F."/>
            <person name="Lapidus A."/>
            <person name="Ferriera S."/>
            <person name="Johnson J."/>
            <person name="Steglich C."/>
            <person name="Church G.M."/>
            <person name="Richardson P."/>
            <person name="Chisholm S.W."/>
        </authorList>
    </citation>
    <scope>NUCLEOTIDE SEQUENCE [LARGE SCALE GENOMIC DNA]</scope>
    <source>
        <strain evidence="4 5">NATL2A</strain>
    </source>
</reference>
<evidence type="ECO:0000313" key="4">
    <source>
        <dbReference type="EMBL" id="AAZ57739.1"/>
    </source>
</evidence>
<dbReference type="InterPro" id="IPR036412">
    <property type="entry name" value="HAD-like_sf"/>
</dbReference>
<dbReference type="PhylomeDB" id="Q46L89"/>
<dbReference type="NCBIfam" id="TIGR01486">
    <property type="entry name" value="HAD-SF-IIB-MPGP"/>
    <property type="match status" value="1"/>
</dbReference>
<dbReference type="GO" id="GO:0005829">
    <property type="term" value="C:cytosol"/>
    <property type="evidence" value="ECO:0007669"/>
    <property type="project" value="TreeGrafter"/>
</dbReference>
<dbReference type="EMBL" id="CP000095">
    <property type="protein sequence ID" value="AAZ57739.1"/>
    <property type="molecule type" value="Genomic_DNA"/>
</dbReference>
<dbReference type="Pfam" id="PF08282">
    <property type="entry name" value="Hydrolase_3"/>
    <property type="match status" value="1"/>
</dbReference>
<evidence type="ECO:0000256" key="3">
    <source>
        <dbReference type="ARBA" id="ARBA00022842"/>
    </source>
</evidence>
<proteinExistence type="predicted"/>
<dbReference type="PANTHER" id="PTHR10000">
    <property type="entry name" value="PHOSPHOSERINE PHOSPHATASE"/>
    <property type="match status" value="1"/>
</dbReference>
<dbReference type="SUPFAM" id="SSF56784">
    <property type="entry name" value="HAD-like"/>
    <property type="match status" value="1"/>
</dbReference>
<dbReference type="SFLD" id="SFLDG01142">
    <property type="entry name" value="C2.B.2:_Mannosyl-3-phosphoglyc"/>
    <property type="match status" value="1"/>
</dbReference>
<dbReference type="Gene3D" id="3.30.980.20">
    <property type="entry name" value="Putative mannosyl-3-phosphoglycerate phosphatase, domain 2"/>
    <property type="match status" value="1"/>
</dbReference>
<organism evidence="4 5">
    <name type="scientific">Prochlorococcus marinus (strain NATL2A)</name>
    <dbReference type="NCBI Taxonomy" id="59920"/>
    <lineage>
        <taxon>Bacteria</taxon>
        <taxon>Bacillati</taxon>
        <taxon>Cyanobacteriota</taxon>
        <taxon>Cyanophyceae</taxon>
        <taxon>Synechococcales</taxon>
        <taxon>Prochlorococcaceae</taxon>
        <taxon>Prochlorococcus</taxon>
    </lineage>
</organism>
<dbReference type="GO" id="GO:0000287">
    <property type="term" value="F:magnesium ion binding"/>
    <property type="evidence" value="ECO:0007669"/>
    <property type="project" value="TreeGrafter"/>
</dbReference>
<keyword evidence="5" id="KW-1185">Reference proteome</keyword>
<sequence>MISLMKNNSKYWIVTDLDGTLMDEDYDITPAKKTLKILAELNIPVIPCTSKTASEVRYFRKENALTDPFIVENGAAVYGGYEQNSSEWELILGKSYFELKTILFNISKKVNYHLTPLNDLSKNQIYELTGLSDQGITRALDRCWSVPFLNPPDDIFENVKSICDFYNVHVFKGNRMSHLLSSESHKGKAVNKLKVYLQNNDVKIIALGDSQNDLPLLEYADISIVIPGKNGPNKYLQNGIDNGSFRLANAPHAEGWANSVQDIIKDFKD</sequence>
<name>Q46L89_PROMT</name>
<protein>
    <submittedName>
        <fullName evidence="4">HAD-superfamily hydrolase subfamily IIB:HAD-superfamily hydrolase YedP</fullName>
    </submittedName>
</protein>
<keyword evidence="3" id="KW-0460">Magnesium</keyword>
<accession>Q46L89</accession>
<dbReference type="NCBIfam" id="TIGR02463">
    <property type="entry name" value="MPGP_rel"/>
    <property type="match status" value="1"/>
</dbReference>
<keyword evidence="1" id="KW-0479">Metal-binding</keyword>
<evidence type="ECO:0000313" key="5">
    <source>
        <dbReference type="Proteomes" id="UP000002535"/>
    </source>
</evidence>
<keyword evidence="2 4" id="KW-0378">Hydrolase</keyword>
<dbReference type="InterPro" id="IPR006381">
    <property type="entry name" value="HAD-SF-IIB-MPGP"/>
</dbReference>
<dbReference type="AlphaFoldDB" id="Q46L89"/>
<dbReference type="STRING" id="59920.PMN2A_0247"/>
<gene>
    <name evidence="4" type="ordered locus">PMN2A_0247</name>
</gene>
<dbReference type="NCBIfam" id="NF001217">
    <property type="entry name" value="PRK00192.1-4"/>
    <property type="match status" value="1"/>
</dbReference>
<evidence type="ECO:0000256" key="2">
    <source>
        <dbReference type="ARBA" id="ARBA00022801"/>
    </source>
</evidence>
<dbReference type="PANTHER" id="PTHR10000:SF8">
    <property type="entry name" value="HAD SUPERFAMILY HYDROLASE-LIKE, TYPE 3"/>
    <property type="match status" value="1"/>
</dbReference>
<dbReference type="HOGENOM" id="CLU_063016_0_0_3"/>
<evidence type="ECO:0000256" key="1">
    <source>
        <dbReference type="ARBA" id="ARBA00022723"/>
    </source>
</evidence>